<keyword evidence="2" id="KW-1185">Reference proteome</keyword>
<evidence type="ECO:0000313" key="1">
    <source>
        <dbReference type="Ensembl" id="ENSACIP00000000533.1"/>
    </source>
</evidence>
<dbReference type="PANTHER" id="PTHR33198">
    <property type="entry name" value="ANK_REP_REGION DOMAIN-CONTAINING PROTEIN-RELATED"/>
    <property type="match status" value="1"/>
</dbReference>
<dbReference type="GeneTree" id="ENSGT01030000235011"/>
<evidence type="ECO:0008006" key="3">
    <source>
        <dbReference type="Google" id="ProtNLM"/>
    </source>
</evidence>
<dbReference type="AlphaFoldDB" id="A0A3Q0QR71"/>
<proteinExistence type="predicted"/>
<evidence type="ECO:0000313" key="2">
    <source>
        <dbReference type="Proteomes" id="UP000261340"/>
    </source>
</evidence>
<dbReference type="PANTHER" id="PTHR33198:SF20">
    <property type="entry name" value="RETROTRANSPOSON GAG DOMAIN-CONTAINING PROTEIN"/>
    <property type="match status" value="1"/>
</dbReference>
<protein>
    <recommendedName>
        <fullName evidence="3">Retrotransposon gag domain-containing protein</fullName>
    </recommendedName>
</protein>
<reference evidence="1" key="1">
    <citation type="submission" date="2025-08" db="UniProtKB">
        <authorList>
            <consortium name="Ensembl"/>
        </authorList>
    </citation>
    <scope>IDENTIFICATION</scope>
</reference>
<reference evidence="1" key="2">
    <citation type="submission" date="2025-09" db="UniProtKB">
        <authorList>
            <consortium name="Ensembl"/>
        </authorList>
    </citation>
    <scope>IDENTIFICATION</scope>
</reference>
<dbReference type="STRING" id="61819.ENSACIP00000000533"/>
<organism evidence="1 2">
    <name type="scientific">Amphilophus citrinellus</name>
    <name type="common">Midas cichlid</name>
    <name type="synonym">Cichlasoma citrinellum</name>
    <dbReference type="NCBI Taxonomy" id="61819"/>
    <lineage>
        <taxon>Eukaryota</taxon>
        <taxon>Metazoa</taxon>
        <taxon>Chordata</taxon>
        <taxon>Craniata</taxon>
        <taxon>Vertebrata</taxon>
        <taxon>Euteleostomi</taxon>
        <taxon>Actinopterygii</taxon>
        <taxon>Neopterygii</taxon>
        <taxon>Teleostei</taxon>
        <taxon>Neoteleostei</taxon>
        <taxon>Acanthomorphata</taxon>
        <taxon>Ovalentaria</taxon>
        <taxon>Cichlomorphae</taxon>
        <taxon>Cichliformes</taxon>
        <taxon>Cichlidae</taxon>
        <taxon>New World cichlids</taxon>
        <taxon>Cichlasomatinae</taxon>
        <taxon>Heroini</taxon>
        <taxon>Amphilophus</taxon>
    </lineage>
</organism>
<accession>A0A3Q0QR71</accession>
<dbReference type="OMA" id="FHINRQP"/>
<dbReference type="Ensembl" id="ENSACIT00000000558.1">
    <property type="protein sequence ID" value="ENSACIP00000000533.1"/>
    <property type="gene ID" value="ENSACIG00000000493.1"/>
</dbReference>
<dbReference type="Proteomes" id="UP000261340">
    <property type="component" value="Unplaced"/>
</dbReference>
<sequence>MKKIECFSFHINRQPVENLTEMFDNYMLVIAASGDGWPDARKRALGTEGQRLFYTLPNTGDTFAAAVTALKEHFVPKVNVVAERHKFRQRAQRPDETVNQFLASLRELAAACEFGNMEEQMLRDQLIERVANTRIRDRLLLEPDLTLAKAMTLALQIESGLRDANIVSDATAAGTSAPVRTIQKQSKPSRCWDTKKKPPDHAPPLLKLPVIIVPASIVDLPTILLTNLPIIHFIYGRLSGHSRSPYR</sequence>
<name>A0A3Q0QR71_AMPCI</name>